<name>A0A9X1X749_9SPHI</name>
<comment type="caution">
    <text evidence="2">The sequence shown here is derived from an EMBL/GenBank/DDBJ whole genome shotgun (WGS) entry which is preliminary data.</text>
</comment>
<dbReference type="EMBL" id="JALJEJ010000009">
    <property type="protein sequence ID" value="MCJ8211390.1"/>
    <property type="molecule type" value="Genomic_DNA"/>
</dbReference>
<keyword evidence="1" id="KW-0732">Signal</keyword>
<feature type="signal peptide" evidence="1">
    <location>
        <begin position="1"/>
        <end position="27"/>
    </location>
</feature>
<protein>
    <submittedName>
        <fullName evidence="2">DUF2911 domain-containing protein</fullName>
    </submittedName>
</protein>
<keyword evidence="3" id="KW-1185">Reference proteome</keyword>
<feature type="chain" id="PRO_5040810340" evidence="1">
    <location>
        <begin position="28"/>
        <end position="176"/>
    </location>
</feature>
<dbReference type="RefSeq" id="WP_245131958.1">
    <property type="nucleotide sequence ID" value="NZ_JALJEJ010000009.1"/>
</dbReference>
<organism evidence="2 3">
    <name type="scientific">Mucilaginibacter straminoryzae</name>
    <dbReference type="NCBI Taxonomy" id="2932774"/>
    <lineage>
        <taxon>Bacteria</taxon>
        <taxon>Pseudomonadati</taxon>
        <taxon>Bacteroidota</taxon>
        <taxon>Sphingobacteriia</taxon>
        <taxon>Sphingobacteriales</taxon>
        <taxon>Sphingobacteriaceae</taxon>
        <taxon>Mucilaginibacter</taxon>
    </lineage>
</organism>
<dbReference type="Pfam" id="PF11138">
    <property type="entry name" value="DUF2911"/>
    <property type="match status" value="1"/>
</dbReference>
<accession>A0A9X1X749</accession>
<dbReference type="AlphaFoldDB" id="A0A9X1X749"/>
<proteinExistence type="predicted"/>
<dbReference type="Proteomes" id="UP001139450">
    <property type="component" value="Unassembled WGS sequence"/>
</dbReference>
<dbReference type="InterPro" id="IPR021314">
    <property type="entry name" value="DUF2911"/>
</dbReference>
<gene>
    <name evidence="2" type="ORF">MUY27_16855</name>
</gene>
<reference evidence="2" key="1">
    <citation type="submission" date="2022-04" db="EMBL/GenBank/DDBJ databases">
        <title>Mucilaginibacter sp. RS28 isolated from freshwater.</title>
        <authorList>
            <person name="Ko S.-R."/>
        </authorList>
    </citation>
    <scope>NUCLEOTIDE SEQUENCE</scope>
    <source>
        <strain evidence="2">RS28</strain>
    </source>
</reference>
<evidence type="ECO:0000313" key="2">
    <source>
        <dbReference type="EMBL" id="MCJ8211390.1"/>
    </source>
</evidence>
<evidence type="ECO:0000313" key="3">
    <source>
        <dbReference type="Proteomes" id="UP001139450"/>
    </source>
</evidence>
<sequence length="176" mass="19331">MKIKQLSKVFFLALAGMLMFMTSNAQMQRKSPHQTATGSVAGANVTIVYGSPAVKGREIWGGLVPYDKAWRAGADEATIFETDKDITIQGAKLPAGKYSLFIIPTATEWTVIFNSQTGQWGIKRDGNANYEEAKNVISVKAKVKKTSDLVENLTYKVDKKGVTISWEHQSAMLAIK</sequence>
<evidence type="ECO:0000256" key="1">
    <source>
        <dbReference type="SAM" id="SignalP"/>
    </source>
</evidence>